<sequence>MTLHADALRVLRAWQAPDDVEEGLRRRYVDHLESTPDGMWRSSYPDHVTGGALVIDASGEQVLLNLHRKAGRWFHFGGHAEDQDPTLFAVAQREAREESGLDGLHFHPDPVQLDLHTVPFCGDRGEVDHLDVRYVARTDATARAVVSEESLAVRWWPVDALPDLEPAMHALIARARAILC</sequence>
<gene>
    <name evidence="3" type="ORF">E9934_01205</name>
</gene>
<dbReference type="Pfam" id="PF00293">
    <property type="entry name" value="NUDIX"/>
    <property type="match status" value="1"/>
</dbReference>
<dbReference type="InterPro" id="IPR015797">
    <property type="entry name" value="NUDIX_hydrolase-like_dom_sf"/>
</dbReference>
<organism evidence="3 4">
    <name type="scientific">Nocardioides caeni</name>
    <dbReference type="NCBI Taxonomy" id="574700"/>
    <lineage>
        <taxon>Bacteria</taxon>
        <taxon>Bacillati</taxon>
        <taxon>Actinomycetota</taxon>
        <taxon>Actinomycetes</taxon>
        <taxon>Propionibacteriales</taxon>
        <taxon>Nocardioidaceae</taxon>
        <taxon>Nocardioides</taxon>
    </lineage>
</organism>
<accession>A0A4S8NNZ0</accession>
<dbReference type="SUPFAM" id="SSF55811">
    <property type="entry name" value="Nudix"/>
    <property type="match status" value="1"/>
</dbReference>
<protein>
    <submittedName>
        <fullName evidence="3">NUDIX domain-containing protein</fullName>
    </submittedName>
</protein>
<reference evidence="3 4" key="1">
    <citation type="journal article" date="2009" name="Int. J. Syst. Evol. Microbiol.">
        <title>Nocardioides caeni sp. nov., isolated from wastewater.</title>
        <authorList>
            <person name="Yoon J.H."/>
            <person name="Kang S.J."/>
            <person name="Park S."/>
            <person name="Kim W."/>
            <person name="Oh T.K."/>
        </authorList>
    </citation>
    <scope>NUCLEOTIDE SEQUENCE [LARGE SCALE GENOMIC DNA]</scope>
    <source>
        <strain evidence="3 4">DSM 23134</strain>
    </source>
</reference>
<evidence type="ECO:0000313" key="4">
    <source>
        <dbReference type="Proteomes" id="UP000307087"/>
    </source>
</evidence>
<feature type="domain" description="Nudix hydrolase" evidence="2">
    <location>
        <begin position="45"/>
        <end position="179"/>
    </location>
</feature>
<proteinExistence type="inferred from homology"/>
<evidence type="ECO:0000313" key="3">
    <source>
        <dbReference type="EMBL" id="THV18285.1"/>
    </source>
</evidence>
<dbReference type="CDD" id="cd03674">
    <property type="entry name" value="NUDIX_Hydrolase"/>
    <property type="match status" value="1"/>
</dbReference>
<name>A0A4S8NNZ0_9ACTN</name>
<keyword evidence="4" id="KW-1185">Reference proteome</keyword>
<dbReference type="EMBL" id="STGW01000001">
    <property type="protein sequence ID" value="THV18285.1"/>
    <property type="molecule type" value="Genomic_DNA"/>
</dbReference>
<comment type="similarity">
    <text evidence="1">Belongs to the Nudix hydrolase family.</text>
</comment>
<dbReference type="Gene3D" id="3.90.79.10">
    <property type="entry name" value="Nucleoside Triphosphate Pyrophosphohydrolase"/>
    <property type="match status" value="1"/>
</dbReference>
<evidence type="ECO:0000256" key="1">
    <source>
        <dbReference type="ARBA" id="ARBA00005582"/>
    </source>
</evidence>
<dbReference type="RefSeq" id="WP_136561000.1">
    <property type="nucleotide sequence ID" value="NZ_BAABLS010000002.1"/>
</dbReference>
<dbReference type="Proteomes" id="UP000307087">
    <property type="component" value="Unassembled WGS sequence"/>
</dbReference>
<dbReference type="PROSITE" id="PS51462">
    <property type="entry name" value="NUDIX"/>
    <property type="match status" value="1"/>
</dbReference>
<dbReference type="AlphaFoldDB" id="A0A4S8NNZ0"/>
<dbReference type="PANTHER" id="PTHR43736">
    <property type="entry name" value="ADP-RIBOSE PYROPHOSPHATASE"/>
    <property type="match status" value="1"/>
</dbReference>
<dbReference type="PANTHER" id="PTHR43736:SF1">
    <property type="entry name" value="DIHYDRONEOPTERIN TRIPHOSPHATE DIPHOSPHATASE"/>
    <property type="match status" value="1"/>
</dbReference>
<evidence type="ECO:0000259" key="2">
    <source>
        <dbReference type="PROSITE" id="PS51462"/>
    </source>
</evidence>
<comment type="caution">
    <text evidence="3">The sequence shown here is derived from an EMBL/GenBank/DDBJ whole genome shotgun (WGS) entry which is preliminary data.</text>
</comment>
<dbReference type="InterPro" id="IPR000086">
    <property type="entry name" value="NUDIX_hydrolase_dom"/>
</dbReference>
<dbReference type="OrthoDB" id="129709at2"/>